<organism evidence="3 4">
    <name type="scientific">Clytia hemisphaerica</name>
    <dbReference type="NCBI Taxonomy" id="252671"/>
    <lineage>
        <taxon>Eukaryota</taxon>
        <taxon>Metazoa</taxon>
        <taxon>Cnidaria</taxon>
        <taxon>Hydrozoa</taxon>
        <taxon>Hydroidolina</taxon>
        <taxon>Leptothecata</taxon>
        <taxon>Obeliida</taxon>
        <taxon>Clytiidae</taxon>
        <taxon>Clytia</taxon>
    </lineage>
</organism>
<dbReference type="InterPro" id="IPR038868">
    <property type="entry name" value="RAP80"/>
</dbReference>
<feature type="coiled-coil region" evidence="1">
    <location>
        <begin position="61"/>
        <end position="88"/>
    </location>
</feature>
<feature type="compositionally biased region" description="Polar residues" evidence="2">
    <location>
        <begin position="364"/>
        <end position="374"/>
    </location>
</feature>
<evidence type="ECO:0000256" key="2">
    <source>
        <dbReference type="SAM" id="MobiDB-lite"/>
    </source>
</evidence>
<feature type="compositionally biased region" description="Basic and acidic residues" evidence="2">
    <location>
        <begin position="421"/>
        <end position="433"/>
    </location>
</feature>
<feature type="compositionally biased region" description="Polar residues" evidence="2">
    <location>
        <begin position="1"/>
        <end position="29"/>
    </location>
</feature>
<dbReference type="GO" id="GO:0045739">
    <property type="term" value="P:positive regulation of DNA repair"/>
    <property type="evidence" value="ECO:0007669"/>
    <property type="project" value="TreeGrafter"/>
</dbReference>
<evidence type="ECO:0000313" key="3">
    <source>
        <dbReference type="EnsemblMetazoa" id="CLYHEMP012233.1"/>
    </source>
</evidence>
<feature type="region of interest" description="Disordered" evidence="2">
    <location>
        <begin position="1"/>
        <end position="44"/>
    </location>
</feature>
<feature type="compositionally biased region" description="Basic residues" evidence="2">
    <location>
        <begin position="457"/>
        <end position="468"/>
    </location>
</feature>
<feature type="compositionally biased region" description="Basic and acidic residues" evidence="2">
    <location>
        <begin position="30"/>
        <end position="44"/>
    </location>
</feature>
<feature type="region of interest" description="Disordered" evidence="2">
    <location>
        <begin position="266"/>
        <end position="308"/>
    </location>
</feature>
<feature type="compositionally biased region" description="Polar residues" evidence="2">
    <location>
        <begin position="410"/>
        <end position="419"/>
    </location>
</feature>
<dbReference type="Proteomes" id="UP000594262">
    <property type="component" value="Unplaced"/>
</dbReference>
<evidence type="ECO:0000313" key="4">
    <source>
        <dbReference type="Proteomes" id="UP000594262"/>
    </source>
</evidence>
<dbReference type="GeneID" id="136818040"/>
<dbReference type="GO" id="GO:0070531">
    <property type="term" value="C:BRCA1-A complex"/>
    <property type="evidence" value="ECO:0007669"/>
    <property type="project" value="InterPro"/>
</dbReference>
<dbReference type="AlphaFoldDB" id="A0A7M5V6H7"/>
<feature type="region of interest" description="Disordered" evidence="2">
    <location>
        <begin position="457"/>
        <end position="479"/>
    </location>
</feature>
<keyword evidence="4" id="KW-1185">Reference proteome</keyword>
<name>A0A7M5V6H7_9CNID</name>
<dbReference type="PANTHER" id="PTHR15932">
    <property type="entry name" value="UBIQUITIN INTERACTION MOTIF-CONTAINING PROTEIN 1"/>
    <property type="match status" value="1"/>
</dbReference>
<evidence type="ECO:0000256" key="1">
    <source>
        <dbReference type="SAM" id="Coils"/>
    </source>
</evidence>
<dbReference type="GO" id="GO:0042393">
    <property type="term" value="F:histone binding"/>
    <property type="evidence" value="ECO:0007669"/>
    <property type="project" value="TreeGrafter"/>
</dbReference>
<accession>A0A7M5V6H7</accession>
<dbReference type="GO" id="GO:0006302">
    <property type="term" value="P:double-strand break repair"/>
    <property type="evidence" value="ECO:0007669"/>
    <property type="project" value="InterPro"/>
</dbReference>
<sequence length="511" mass="57739">MSQDIDNSQQQLFSEVVAKNQSEITTNSQEKAKDQTKAKDKRKDHWLFAVREGAPPKEKQKKSLVQNVEEVTEAFNELAKNIREHQESISNVHGVGTIHTDFGTLGTDDVKTLFKDDCPQFKTFFSDDFFRTNIEVPKPKLTEVDLSSWLQPQQQQGSRLRLQRKAKTKEKRYAQLISDDDDDDFEEVTPSKKRKKTENKNYNINNKAIVQHEDGCMSIDIITDDDEDENQQTNTKSKDDQNSIGSTLTEKIKNVVKRPIQTITDIWNKKSDTNNNGQSHNDGEGSQNSIQSNDSPTKSKKETEEKVECPMCAKKFPTKDVMDHAFYCDGVKETRSTRSSSNGNASTGDYQNWVGACHSLNEKPASSSGASNSKIPVELPEFSGKKKKKPSENSFRGPKQQFAEPAPQHPYTTNTSNVFTKLKDDGPKERNPTLDDGFGDSQEDIIAGYTTVRHRKPNRTYGRGGRRKNYFDHENSQGDGGTIKCARCSLSVPEERYKEHTDNCLNESTLS</sequence>
<feature type="region of interest" description="Disordered" evidence="2">
    <location>
        <begin position="227"/>
        <end position="246"/>
    </location>
</feature>
<feature type="compositionally biased region" description="Basic and acidic residues" evidence="2">
    <location>
        <begin position="297"/>
        <end position="308"/>
    </location>
</feature>
<proteinExistence type="predicted"/>
<dbReference type="EnsemblMetazoa" id="CLYHEMT012233.1">
    <property type="protein sequence ID" value="CLYHEMP012233.1"/>
    <property type="gene ID" value="CLYHEMG012233"/>
</dbReference>
<protein>
    <submittedName>
        <fullName evidence="3">Uncharacterized protein</fullName>
    </submittedName>
</protein>
<dbReference type="GO" id="GO:0070530">
    <property type="term" value="F:K63-linked polyubiquitin modification-dependent protein binding"/>
    <property type="evidence" value="ECO:0007669"/>
    <property type="project" value="InterPro"/>
</dbReference>
<dbReference type="RefSeq" id="XP_066930504.1">
    <property type="nucleotide sequence ID" value="XM_067074403.1"/>
</dbReference>
<dbReference type="PANTHER" id="PTHR15932:SF2">
    <property type="entry name" value="BRCA1-A COMPLEX SUBUNIT RAP80"/>
    <property type="match status" value="1"/>
</dbReference>
<feature type="region of interest" description="Disordered" evidence="2">
    <location>
        <begin position="361"/>
        <end position="442"/>
    </location>
</feature>
<feature type="compositionally biased region" description="Polar residues" evidence="2">
    <location>
        <begin position="273"/>
        <end position="296"/>
    </location>
</feature>
<reference evidence="3" key="1">
    <citation type="submission" date="2021-01" db="UniProtKB">
        <authorList>
            <consortium name="EnsemblMetazoa"/>
        </authorList>
    </citation>
    <scope>IDENTIFICATION</scope>
</reference>
<keyword evidence="1" id="KW-0175">Coiled coil</keyword>